<gene>
    <name evidence="5" type="ORF">H8S11_01660</name>
</gene>
<feature type="compositionally biased region" description="Low complexity" evidence="2">
    <location>
        <begin position="27"/>
        <end position="58"/>
    </location>
</feature>
<dbReference type="SUPFAM" id="SSF53850">
    <property type="entry name" value="Periplasmic binding protein-like II"/>
    <property type="match status" value="1"/>
</dbReference>
<evidence type="ECO:0000256" key="1">
    <source>
        <dbReference type="ARBA" id="ARBA00022729"/>
    </source>
</evidence>
<dbReference type="PROSITE" id="PS51257">
    <property type="entry name" value="PROKAR_LIPOPROTEIN"/>
    <property type="match status" value="1"/>
</dbReference>
<keyword evidence="6" id="KW-1185">Reference proteome</keyword>
<dbReference type="Proteomes" id="UP000628736">
    <property type="component" value="Unassembled WGS sequence"/>
</dbReference>
<dbReference type="EMBL" id="JACOPO010000001">
    <property type="protein sequence ID" value="MBC5721534.1"/>
    <property type="molecule type" value="Genomic_DNA"/>
</dbReference>
<evidence type="ECO:0000256" key="2">
    <source>
        <dbReference type="SAM" id="MobiDB-lite"/>
    </source>
</evidence>
<keyword evidence="1 3" id="KW-0732">Signal</keyword>
<accession>A0A8J6J0L0</accession>
<dbReference type="Pfam" id="PF00497">
    <property type="entry name" value="SBP_bac_3"/>
    <property type="match status" value="1"/>
</dbReference>
<evidence type="ECO:0000256" key="3">
    <source>
        <dbReference type="SAM" id="SignalP"/>
    </source>
</evidence>
<dbReference type="RefSeq" id="WP_147571440.1">
    <property type="nucleotide sequence ID" value="NZ_JACOPO010000001.1"/>
</dbReference>
<dbReference type="PANTHER" id="PTHR35936">
    <property type="entry name" value="MEMBRANE-BOUND LYTIC MUREIN TRANSGLYCOSYLASE F"/>
    <property type="match status" value="1"/>
</dbReference>
<feature type="region of interest" description="Disordered" evidence="2">
    <location>
        <begin position="24"/>
        <end position="58"/>
    </location>
</feature>
<dbReference type="PANTHER" id="PTHR35936:SF17">
    <property type="entry name" value="ARGININE-BINDING EXTRACELLULAR PROTEIN ARTP"/>
    <property type="match status" value="1"/>
</dbReference>
<dbReference type="SMART" id="SM00062">
    <property type="entry name" value="PBPb"/>
    <property type="match status" value="1"/>
</dbReference>
<evidence type="ECO:0000313" key="6">
    <source>
        <dbReference type="Proteomes" id="UP000628736"/>
    </source>
</evidence>
<name>A0A8J6J0L0_9FIRM</name>
<comment type="caution">
    <text evidence="5">The sequence shown here is derived from an EMBL/GenBank/DDBJ whole genome shotgun (WGS) entry which is preliminary data.</text>
</comment>
<reference evidence="5" key="1">
    <citation type="submission" date="2020-08" db="EMBL/GenBank/DDBJ databases">
        <title>Genome public.</title>
        <authorList>
            <person name="Liu C."/>
            <person name="Sun Q."/>
        </authorList>
    </citation>
    <scope>NUCLEOTIDE SEQUENCE</scope>
    <source>
        <strain evidence="5">NSJ-23</strain>
    </source>
</reference>
<evidence type="ECO:0000313" key="5">
    <source>
        <dbReference type="EMBL" id="MBC5721534.1"/>
    </source>
</evidence>
<dbReference type="AlphaFoldDB" id="A0A8J6J0L0"/>
<proteinExistence type="predicted"/>
<feature type="signal peptide" evidence="3">
    <location>
        <begin position="1"/>
        <end position="18"/>
    </location>
</feature>
<organism evidence="5 6">
    <name type="scientific">Flintibacter hominis</name>
    <dbReference type="NCBI Taxonomy" id="2763048"/>
    <lineage>
        <taxon>Bacteria</taxon>
        <taxon>Bacillati</taxon>
        <taxon>Bacillota</taxon>
        <taxon>Clostridia</taxon>
        <taxon>Eubacteriales</taxon>
        <taxon>Flintibacter</taxon>
    </lineage>
</organism>
<protein>
    <submittedName>
        <fullName evidence="5">Amino acid ABC transporter substrate-binding protein</fullName>
    </submittedName>
</protein>
<evidence type="ECO:0000259" key="4">
    <source>
        <dbReference type="SMART" id="SM00062"/>
    </source>
</evidence>
<feature type="chain" id="PRO_5039456679" evidence="3">
    <location>
        <begin position="19"/>
        <end position="291"/>
    </location>
</feature>
<feature type="domain" description="Solute-binding protein family 3/N-terminal" evidence="4">
    <location>
        <begin position="67"/>
        <end position="291"/>
    </location>
</feature>
<sequence>MKKLLALTMALAMSLSLAACGNSGDQSAPGSASSNGSASTSQSDASTSTGDASSAGDASFTTVEEGKLIMATNATFPPYEYIEGGQVAGIDAEIITAVAEKLGLEPVIEDMEFDAVIEAVKGGKADIGLAGMTVTPDRAAEVDFTVSYATGVQVVIVTEDSAITSVDDLFAEGANYVVGVQRNTTGDIYATQDIEDAGLGTIDRYSKASDTVQALVSGKVDCVIIDNEPAKAFVSEIDGLKILDTEYITEDYAAAMNKENTALYDAVNTAMQELLDDGTIQSIIDKYITAD</sequence>
<dbReference type="InterPro" id="IPR001638">
    <property type="entry name" value="Solute-binding_3/MltF_N"/>
</dbReference>
<dbReference type="Gene3D" id="3.40.190.10">
    <property type="entry name" value="Periplasmic binding protein-like II"/>
    <property type="match status" value="2"/>
</dbReference>
<dbReference type="CDD" id="cd13530">
    <property type="entry name" value="PBP2_peptides_like"/>
    <property type="match status" value="1"/>
</dbReference>